<evidence type="ECO:0000256" key="4">
    <source>
        <dbReference type="ARBA" id="ARBA00022827"/>
    </source>
</evidence>
<dbReference type="GO" id="GO:0005739">
    <property type="term" value="C:mitochondrion"/>
    <property type="evidence" value="ECO:0007669"/>
    <property type="project" value="TreeGrafter"/>
</dbReference>
<dbReference type="GO" id="GO:0016705">
    <property type="term" value="F:oxidoreductase activity, acting on paired donors, with incorporation or reduction of molecular oxygen"/>
    <property type="evidence" value="ECO:0007669"/>
    <property type="project" value="InterPro"/>
</dbReference>
<dbReference type="GO" id="GO:0016120">
    <property type="term" value="P:carotene biosynthetic process"/>
    <property type="evidence" value="ECO:0007669"/>
    <property type="project" value="TreeGrafter"/>
</dbReference>
<evidence type="ECO:0000256" key="6">
    <source>
        <dbReference type="ARBA" id="ARBA00023033"/>
    </source>
</evidence>
<dbReference type="InterPro" id="IPR051205">
    <property type="entry name" value="UbiH/COQ6_monooxygenase"/>
</dbReference>
<evidence type="ECO:0000256" key="1">
    <source>
        <dbReference type="ARBA" id="ARBA00001974"/>
    </source>
</evidence>
<keyword evidence="3" id="KW-0285">Flavoprotein</keyword>
<comment type="cofactor">
    <cofactor evidence="1">
        <name>FAD</name>
        <dbReference type="ChEBI" id="CHEBI:57692"/>
    </cofactor>
</comment>
<dbReference type="Proteomes" id="UP001472866">
    <property type="component" value="Chromosome 01"/>
</dbReference>
<dbReference type="GO" id="GO:0071949">
    <property type="term" value="F:FAD binding"/>
    <property type="evidence" value="ECO:0007669"/>
    <property type="project" value="InterPro"/>
</dbReference>
<evidence type="ECO:0000256" key="5">
    <source>
        <dbReference type="ARBA" id="ARBA00023002"/>
    </source>
</evidence>
<accession>A0AAX4NXW7</accession>
<dbReference type="SUPFAM" id="SSF51905">
    <property type="entry name" value="FAD/NAD(P)-binding domain"/>
    <property type="match status" value="1"/>
</dbReference>
<dbReference type="PROSITE" id="PS01304">
    <property type="entry name" value="UBIH"/>
    <property type="match status" value="1"/>
</dbReference>
<keyword evidence="8" id="KW-0830">Ubiquinone</keyword>
<sequence length="498" mass="52371">MSMRRALSMRGAAMASCRGFLGAGPSATSSTTQQDFDVVVFGGGMIGSALACLLKQSPLTSELKVAVVDRNAPSSPSSSIADLPQVPDIRVSTLTPSTLALIDRVGADWAIHPTRSASFHDMQVWDQTASRKHMRFSGSGEGPLGRVVENEVIKSALQRRAQELGCEYASGGVKEVLAPRPRVGITREAGDDDDLCDRPSVVFEDGRVLSAPLLVGADGSESIVAKSAGIRYEGRAYGQRAVTCTVDVSRPFATAFQRFLPTGPIALLPVRGGRGNIVWSTTPEHARRLESLGARDFAAEAMEALTVEGGPVPSSSSSSRGGGGWESALASRASALLGLRGGASPPAAFEDPPEVVSVAGGRQRSFPLASKHALTYCQRGVVLVGDAAHRIHPLAGQGVNIGFGDCELLVTTIQEALWSGQDFSANLTLEKYAAERRNKNGAMIRSLDAVRALYQSESPYVEAARSFGMDLINGFGPLKQVFVGFASSNAAAADIRSP</sequence>
<keyword evidence="4" id="KW-0274">FAD</keyword>
<feature type="domain" description="FAD-binding" evidence="7">
    <location>
        <begin position="36"/>
        <end position="314"/>
    </location>
</feature>
<feature type="domain" description="FAD-binding" evidence="7">
    <location>
        <begin position="363"/>
        <end position="442"/>
    </location>
</feature>
<dbReference type="NCBIfam" id="TIGR01988">
    <property type="entry name" value="Ubi-OHases"/>
    <property type="match status" value="1"/>
</dbReference>
<comment type="similarity">
    <text evidence="2">Belongs to the UbiH/COQ6 family.</text>
</comment>
<proteinExistence type="inferred from homology"/>
<dbReference type="InterPro" id="IPR010971">
    <property type="entry name" value="UbiH/COQ6"/>
</dbReference>
<reference evidence="8 9" key="1">
    <citation type="submission" date="2024-03" db="EMBL/GenBank/DDBJ databases">
        <title>Complete genome sequence of the green alga Chloropicon roscoffensis RCC1871.</title>
        <authorList>
            <person name="Lemieux C."/>
            <person name="Pombert J.-F."/>
            <person name="Otis C."/>
            <person name="Turmel M."/>
        </authorList>
    </citation>
    <scope>NUCLEOTIDE SEQUENCE [LARGE SCALE GENOMIC DNA]</scope>
    <source>
        <strain evidence="8 9">RCC1871</strain>
    </source>
</reference>
<keyword evidence="9" id="KW-1185">Reference proteome</keyword>
<organism evidence="8 9">
    <name type="scientific">Chloropicon roscoffensis</name>
    <dbReference type="NCBI Taxonomy" id="1461544"/>
    <lineage>
        <taxon>Eukaryota</taxon>
        <taxon>Viridiplantae</taxon>
        <taxon>Chlorophyta</taxon>
        <taxon>Chloropicophyceae</taxon>
        <taxon>Chloropicales</taxon>
        <taxon>Chloropicaceae</taxon>
        <taxon>Chloropicon</taxon>
    </lineage>
</organism>
<evidence type="ECO:0000313" key="8">
    <source>
        <dbReference type="EMBL" id="WZN58528.1"/>
    </source>
</evidence>
<evidence type="ECO:0000259" key="7">
    <source>
        <dbReference type="Pfam" id="PF01494"/>
    </source>
</evidence>
<dbReference type="AlphaFoldDB" id="A0AAX4NXW7"/>
<dbReference type="PRINTS" id="PR00420">
    <property type="entry name" value="RNGMNOXGNASE"/>
</dbReference>
<evidence type="ECO:0000313" key="9">
    <source>
        <dbReference type="Proteomes" id="UP001472866"/>
    </source>
</evidence>
<dbReference type="Pfam" id="PF01494">
    <property type="entry name" value="FAD_binding_3"/>
    <property type="match status" value="2"/>
</dbReference>
<keyword evidence="5" id="KW-0560">Oxidoreductase</keyword>
<dbReference type="InterPro" id="IPR018168">
    <property type="entry name" value="Ubi_Hdrlase_CS"/>
</dbReference>
<dbReference type="GO" id="GO:0016123">
    <property type="term" value="P:xanthophyll biosynthetic process"/>
    <property type="evidence" value="ECO:0007669"/>
    <property type="project" value="TreeGrafter"/>
</dbReference>
<dbReference type="PANTHER" id="PTHR43876">
    <property type="entry name" value="UBIQUINONE BIOSYNTHESIS MONOOXYGENASE COQ6, MITOCHONDRIAL"/>
    <property type="match status" value="1"/>
</dbReference>
<keyword evidence="6 8" id="KW-0503">Monooxygenase</keyword>
<dbReference type="EMBL" id="CP151501">
    <property type="protein sequence ID" value="WZN58528.1"/>
    <property type="molecule type" value="Genomic_DNA"/>
</dbReference>
<protein>
    <submittedName>
        <fullName evidence="8">Ubiquinone biosynthesis monooxygenase COQ6</fullName>
    </submittedName>
</protein>
<evidence type="ECO:0000256" key="2">
    <source>
        <dbReference type="ARBA" id="ARBA00005349"/>
    </source>
</evidence>
<dbReference type="PANTHER" id="PTHR43876:SF7">
    <property type="entry name" value="UBIQUINONE BIOSYNTHESIS MONOOXYGENASE COQ6, MITOCHONDRIAL"/>
    <property type="match status" value="1"/>
</dbReference>
<dbReference type="GO" id="GO:0006744">
    <property type="term" value="P:ubiquinone biosynthetic process"/>
    <property type="evidence" value="ECO:0007669"/>
    <property type="project" value="InterPro"/>
</dbReference>
<dbReference type="FunFam" id="3.50.50.60:FF:000021">
    <property type="entry name" value="Ubiquinone biosynthesis monooxygenase COQ6"/>
    <property type="match status" value="1"/>
</dbReference>
<dbReference type="InterPro" id="IPR002938">
    <property type="entry name" value="FAD-bd"/>
</dbReference>
<dbReference type="Gene3D" id="3.50.50.60">
    <property type="entry name" value="FAD/NAD(P)-binding domain"/>
    <property type="match status" value="2"/>
</dbReference>
<evidence type="ECO:0000256" key="3">
    <source>
        <dbReference type="ARBA" id="ARBA00022630"/>
    </source>
</evidence>
<gene>
    <name evidence="8" type="ORF">HKI87_01g00510</name>
</gene>
<name>A0AAX4NXW7_9CHLO</name>
<dbReference type="InterPro" id="IPR036188">
    <property type="entry name" value="FAD/NAD-bd_sf"/>
</dbReference>
<dbReference type="GO" id="GO:0004497">
    <property type="term" value="F:monooxygenase activity"/>
    <property type="evidence" value="ECO:0007669"/>
    <property type="project" value="UniProtKB-KW"/>
</dbReference>